<proteinExistence type="predicted"/>
<reference evidence="1 2" key="1">
    <citation type="submission" date="2018-09" db="EMBL/GenBank/DDBJ databases">
        <title>Whole genome based analysis of evolution and adaptive divergence in Indian and Brazilian strains of Azospirillum brasilense.</title>
        <authorList>
            <person name="Singh C."/>
            <person name="Tripathi A.K."/>
        </authorList>
    </citation>
    <scope>NUCLEOTIDE SEQUENCE [LARGE SCALE GENOMIC DNA]</scope>
    <source>
        <strain evidence="1 2">MTCC4035</strain>
        <plasmid evidence="1 2">p5</plasmid>
    </source>
</reference>
<protein>
    <submittedName>
        <fullName evidence="1">Uncharacterized protein</fullName>
    </submittedName>
</protein>
<geneLocation type="plasmid" evidence="1 2">
    <name>p5</name>
</geneLocation>
<organism evidence="1 2">
    <name type="scientific">Azospirillum argentinense</name>
    <dbReference type="NCBI Taxonomy" id="2970906"/>
    <lineage>
        <taxon>Bacteria</taxon>
        <taxon>Pseudomonadati</taxon>
        <taxon>Pseudomonadota</taxon>
        <taxon>Alphaproteobacteria</taxon>
        <taxon>Rhodospirillales</taxon>
        <taxon>Azospirillaceae</taxon>
        <taxon>Azospirillum</taxon>
    </lineage>
</organism>
<dbReference type="EMBL" id="CP032326">
    <property type="protein sequence ID" value="QCO00142.1"/>
    <property type="molecule type" value="Genomic_DNA"/>
</dbReference>
<dbReference type="RefSeq" id="WP_137118854.1">
    <property type="nucleotide sequence ID" value="NZ_CP032326.1"/>
</dbReference>
<gene>
    <name evidence="1" type="ORF">D3093_33350</name>
</gene>
<evidence type="ECO:0000313" key="1">
    <source>
        <dbReference type="EMBL" id="QCO00142.1"/>
    </source>
</evidence>
<dbReference type="KEGG" id="aare:D3093_33350"/>
<dbReference type="AlphaFoldDB" id="A0A4D8Q188"/>
<sequence>MTLAAQHSPCDGATTAAIGPMAGAAKNTVASPALDRAREDGGATPSLDSTIHLAMRILDLAVQDAFGRIPRNQARNKGRGLEWGRADLQAKALVWIIGTTPADREDFTAICDLAGGDAPALREAFLAQIVDGGVLTAEEIADAAAKRWRAPRMREHLLGRMAFGDADTVAAR</sequence>
<keyword evidence="1" id="KW-0614">Plasmid</keyword>
<dbReference type="Proteomes" id="UP000298595">
    <property type="component" value="Plasmid p5"/>
</dbReference>
<evidence type="ECO:0000313" key="2">
    <source>
        <dbReference type="Proteomes" id="UP000298595"/>
    </source>
</evidence>
<name>A0A4D8Q188_9PROT</name>
<accession>A0A4D8Q188</accession>